<reference evidence="2" key="2">
    <citation type="journal article" date="2015" name="Data Brief">
        <title>Shoot transcriptome of the giant reed, Arundo donax.</title>
        <authorList>
            <person name="Barrero R.A."/>
            <person name="Guerrero F.D."/>
            <person name="Moolhuijzen P."/>
            <person name="Goolsby J.A."/>
            <person name="Tidwell J."/>
            <person name="Bellgard S.E."/>
            <person name="Bellgard M.I."/>
        </authorList>
    </citation>
    <scope>NUCLEOTIDE SEQUENCE</scope>
    <source>
        <tissue evidence="2">Shoot tissue taken approximately 20 cm above the soil surface</tissue>
    </source>
</reference>
<organism evidence="2">
    <name type="scientific">Arundo donax</name>
    <name type="common">Giant reed</name>
    <name type="synonym">Donax arundinaceus</name>
    <dbReference type="NCBI Taxonomy" id="35708"/>
    <lineage>
        <taxon>Eukaryota</taxon>
        <taxon>Viridiplantae</taxon>
        <taxon>Streptophyta</taxon>
        <taxon>Embryophyta</taxon>
        <taxon>Tracheophyta</taxon>
        <taxon>Spermatophyta</taxon>
        <taxon>Magnoliopsida</taxon>
        <taxon>Liliopsida</taxon>
        <taxon>Poales</taxon>
        <taxon>Poaceae</taxon>
        <taxon>PACMAD clade</taxon>
        <taxon>Arundinoideae</taxon>
        <taxon>Arundineae</taxon>
        <taxon>Arundo</taxon>
    </lineage>
</organism>
<feature type="compositionally biased region" description="Low complexity" evidence="1">
    <location>
        <begin position="1"/>
        <end position="11"/>
    </location>
</feature>
<name>A0A0A9G0H7_ARUDO</name>
<evidence type="ECO:0000313" key="2">
    <source>
        <dbReference type="EMBL" id="JAE16994.1"/>
    </source>
</evidence>
<sequence>MGCFSSASSSPSSPPLRGIAAGSAF</sequence>
<accession>A0A0A9G0H7</accession>
<protein>
    <submittedName>
        <fullName evidence="2">Uncharacterized protein</fullName>
    </submittedName>
</protein>
<evidence type="ECO:0000256" key="1">
    <source>
        <dbReference type="SAM" id="MobiDB-lite"/>
    </source>
</evidence>
<dbReference type="AlphaFoldDB" id="A0A0A9G0H7"/>
<reference evidence="2" key="1">
    <citation type="submission" date="2014-09" db="EMBL/GenBank/DDBJ databases">
        <authorList>
            <person name="Magalhaes I.L.F."/>
            <person name="Oliveira U."/>
            <person name="Santos F.R."/>
            <person name="Vidigal T.H.D.A."/>
            <person name="Brescovit A.D."/>
            <person name="Santos A.J."/>
        </authorList>
    </citation>
    <scope>NUCLEOTIDE SEQUENCE</scope>
    <source>
        <tissue evidence="2">Shoot tissue taken approximately 20 cm above the soil surface</tissue>
    </source>
</reference>
<proteinExistence type="predicted"/>
<feature type="region of interest" description="Disordered" evidence="1">
    <location>
        <begin position="1"/>
        <end position="25"/>
    </location>
</feature>
<dbReference type="EMBL" id="GBRH01180902">
    <property type="protein sequence ID" value="JAE16994.1"/>
    <property type="molecule type" value="Transcribed_RNA"/>
</dbReference>